<keyword evidence="3" id="KW-1185">Reference proteome</keyword>
<dbReference type="GeneID" id="4616580"/>
<evidence type="ECO:0000256" key="1">
    <source>
        <dbReference type="SAM" id="Phobius"/>
    </source>
</evidence>
<evidence type="ECO:0000313" key="3">
    <source>
        <dbReference type="Proteomes" id="UP000002595"/>
    </source>
</evidence>
<dbReference type="KEGG" id="pis:Pisl_0026"/>
<feature type="transmembrane region" description="Helical" evidence="1">
    <location>
        <begin position="133"/>
        <end position="152"/>
    </location>
</feature>
<reference evidence="2" key="1">
    <citation type="submission" date="2006-12" db="EMBL/GenBank/DDBJ databases">
        <title>Complete sequence of Pyrobaculum islandicum DSM 4184.</title>
        <authorList>
            <person name="Copeland A."/>
            <person name="Lucas S."/>
            <person name="Lapidus A."/>
            <person name="Barry K."/>
            <person name="Detter J.C."/>
            <person name="Glavina del Rio T."/>
            <person name="Dalin E."/>
            <person name="Tice H."/>
            <person name="Pitluck S."/>
            <person name="Meincke L."/>
            <person name="Brettin T."/>
            <person name="Bruce D."/>
            <person name="Han C."/>
            <person name="Tapia R."/>
            <person name="Gilna P."/>
            <person name="Schmutz J."/>
            <person name="Larimer F."/>
            <person name="Land M."/>
            <person name="Hauser L."/>
            <person name="Kyrpides N."/>
            <person name="Mikhailova N."/>
            <person name="Cozen A.E."/>
            <person name="Fitz-Gibbon S.T."/>
            <person name="House C.H."/>
            <person name="Saltikov C."/>
            <person name="Lowe T."/>
            <person name="Richardson P."/>
        </authorList>
    </citation>
    <scope>NUCLEOTIDE SEQUENCE [LARGE SCALE GENOMIC DNA]</scope>
    <source>
        <strain evidence="2">DSM 4184</strain>
    </source>
</reference>
<dbReference type="AlphaFoldDB" id="A1RQH8"/>
<name>A1RQH8_PYRIL</name>
<feature type="transmembrane region" description="Helical" evidence="1">
    <location>
        <begin position="33"/>
        <end position="57"/>
    </location>
</feature>
<keyword evidence="1" id="KW-0812">Transmembrane</keyword>
<dbReference type="HOGENOM" id="CLU_1493025_0_0_2"/>
<organism evidence="2 3">
    <name type="scientific">Pyrobaculum islandicum (strain DSM 4184 / JCM 9189 / GEO3)</name>
    <dbReference type="NCBI Taxonomy" id="384616"/>
    <lineage>
        <taxon>Archaea</taxon>
        <taxon>Thermoproteota</taxon>
        <taxon>Thermoprotei</taxon>
        <taxon>Thermoproteales</taxon>
        <taxon>Thermoproteaceae</taxon>
        <taxon>Pyrobaculum</taxon>
    </lineage>
</organism>
<dbReference type="RefSeq" id="WP_011761787.1">
    <property type="nucleotide sequence ID" value="NC_008701.1"/>
</dbReference>
<gene>
    <name evidence="2" type="ordered locus">Pisl_0026</name>
</gene>
<dbReference type="eggNOG" id="arCOG05712">
    <property type="taxonomic scope" value="Archaea"/>
</dbReference>
<proteinExistence type="predicted"/>
<sequence length="180" mass="19590">MILFVADLTTAALATYIAYRVFQAWQSLYDRRLSLYFFGMILLAAALVLEAVVDIYLGLLRETEPGRFVARQEAVFRAVVNLLLLAALTPIAIAVTPAMFYAIAPLFILAPVNAILAIYIAAVMFIKTAERKAPPYVPLAFTALTISLLFPISSNIATVSRLLTAVFLALGIWHGRGAPG</sequence>
<feature type="transmembrane region" description="Helical" evidence="1">
    <location>
        <begin position="78"/>
        <end position="100"/>
    </location>
</feature>
<keyword evidence="1" id="KW-0472">Membrane</keyword>
<protein>
    <submittedName>
        <fullName evidence="2">Uncharacterized protein</fullName>
    </submittedName>
</protein>
<feature type="transmembrane region" description="Helical" evidence="1">
    <location>
        <begin position="106"/>
        <end position="126"/>
    </location>
</feature>
<dbReference type="EMBL" id="CP000504">
    <property type="protein sequence ID" value="ABL87210.1"/>
    <property type="molecule type" value="Genomic_DNA"/>
</dbReference>
<evidence type="ECO:0000313" key="2">
    <source>
        <dbReference type="EMBL" id="ABL87210.1"/>
    </source>
</evidence>
<accession>A1RQH8</accession>
<keyword evidence="1" id="KW-1133">Transmembrane helix</keyword>
<dbReference type="Proteomes" id="UP000002595">
    <property type="component" value="Chromosome"/>
</dbReference>
<dbReference type="STRING" id="384616.Pisl_0026"/>